<accession>A0A377FUS0</accession>
<sequence>MKLSIDSGDYIVLIEINKEVLKCTSLEEAVFAERDRYELVGRMSERLPAEVIVPSVIDYIRFGSGYIGDTIVWNNETESFFCQQFETIDGSPLGEDLDGFTPDPYRIELARYYTYLTIGKIVDFEMEHADVPDYW</sequence>
<dbReference type="RefSeq" id="WP_029334939.1">
    <property type="nucleotide sequence ID" value="NZ_UGGP01000001.1"/>
</dbReference>
<dbReference type="EMBL" id="UGGP01000001">
    <property type="protein sequence ID" value="STO08073.1"/>
    <property type="molecule type" value="Genomic_DNA"/>
</dbReference>
<organism evidence="1 2">
    <name type="scientific">Exiguobacterium aurantiacum</name>
    <dbReference type="NCBI Taxonomy" id="33987"/>
    <lineage>
        <taxon>Bacteria</taxon>
        <taxon>Bacillati</taxon>
        <taxon>Bacillota</taxon>
        <taxon>Bacilli</taxon>
        <taxon>Bacillales</taxon>
        <taxon>Bacillales Family XII. Incertae Sedis</taxon>
        <taxon>Exiguobacterium</taxon>
    </lineage>
</organism>
<name>A0A377FUS0_9BACL</name>
<protein>
    <submittedName>
        <fullName evidence="1">Uncharacterized protein</fullName>
    </submittedName>
</protein>
<evidence type="ECO:0000313" key="2">
    <source>
        <dbReference type="Proteomes" id="UP000254060"/>
    </source>
</evidence>
<evidence type="ECO:0000313" key="1">
    <source>
        <dbReference type="EMBL" id="STO08073.1"/>
    </source>
</evidence>
<gene>
    <name evidence="1" type="ORF">NCTC13163_01438</name>
</gene>
<reference evidence="1 2" key="1">
    <citation type="submission" date="2018-06" db="EMBL/GenBank/DDBJ databases">
        <authorList>
            <consortium name="Pathogen Informatics"/>
            <person name="Doyle S."/>
        </authorList>
    </citation>
    <scope>NUCLEOTIDE SEQUENCE [LARGE SCALE GENOMIC DNA]</scope>
    <source>
        <strain evidence="1 2">NCTC13163</strain>
    </source>
</reference>
<proteinExistence type="predicted"/>
<dbReference type="OrthoDB" id="2352815at2"/>
<dbReference type="STRING" id="1397694.GCA_000702585_01939"/>
<dbReference type="Proteomes" id="UP000254060">
    <property type="component" value="Unassembled WGS sequence"/>
</dbReference>
<dbReference type="AlphaFoldDB" id="A0A377FUS0"/>